<dbReference type="InterPro" id="IPR001138">
    <property type="entry name" value="Zn2Cys6_DnaBD"/>
</dbReference>
<sequence>MRRARKVKCDEQKPECHRCVSTGRKCDGYQQLSNTPSPSNNILQIHSDLFASQTERRSFDYFQTRACQDLGRYFHFPFWSREVLQAAIHFPPIRHLVIALGAAYESFTLEGSNEPNPHESAAGMQFALQQSNHSIRHMHNLFQSASTNGQSLESTCCILTASILFTYLSSLQGYLGQAIEHIRSGLKLLQDFDASPWRQEASNPAYPVPIELLRSILIAMYGQVRCMINDEALTKWDRDLLVCDVEPVFWFSSVADAHNYVESLFQNMLAFLQTTEFNPPRTPDQLAAFQTRRNELLRALKSSCEALELLSSHQSLSAGSHPVENGITILRLYHTLIEMRLRMDALRPDKREATFDALEPQLEKMLEYCGLLVNDDPAGSTRALCHSGLGIVMPLHTVAARCRNPQLRRKALDMLLKGARRECLWDGIMTGKIAAKTLEIEEQRVLEEEEVDFSSAEELRKNVPDERRVREVKIEFHGERKARLQFITVGNWKRNETGVQHVIEW</sequence>
<dbReference type="RefSeq" id="XP_013277386.1">
    <property type="nucleotide sequence ID" value="XM_013421932.1"/>
</dbReference>
<dbReference type="GO" id="GO:0003677">
    <property type="term" value="F:DNA binding"/>
    <property type="evidence" value="ECO:0007669"/>
    <property type="project" value="UniProtKB-KW"/>
</dbReference>
<feature type="domain" description="Zn(2)-C6 fungal-type" evidence="7">
    <location>
        <begin position="3"/>
        <end position="34"/>
    </location>
</feature>
<dbReference type="Proteomes" id="UP000053617">
    <property type="component" value="Unassembled WGS sequence"/>
</dbReference>
<evidence type="ECO:0000256" key="4">
    <source>
        <dbReference type="ARBA" id="ARBA00023125"/>
    </source>
</evidence>
<dbReference type="EMBL" id="KN847475">
    <property type="protein sequence ID" value="KIX10250.1"/>
    <property type="molecule type" value="Genomic_DNA"/>
</dbReference>
<proteinExistence type="predicted"/>
<keyword evidence="5" id="KW-0804">Transcription</keyword>
<accession>A0A0D2JLB3</accession>
<evidence type="ECO:0000256" key="1">
    <source>
        <dbReference type="ARBA" id="ARBA00022723"/>
    </source>
</evidence>
<gene>
    <name evidence="8" type="ORF">Z518_01331</name>
</gene>
<dbReference type="CDD" id="cd00067">
    <property type="entry name" value="GAL4"/>
    <property type="match status" value="1"/>
</dbReference>
<dbReference type="GO" id="GO:0000981">
    <property type="term" value="F:DNA-binding transcription factor activity, RNA polymerase II-specific"/>
    <property type="evidence" value="ECO:0007669"/>
    <property type="project" value="InterPro"/>
</dbReference>
<evidence type="ECO:0000313" key="9">
    <source>
        <dbReference type="Proteomes" id="UP000053617"/>
    </source>
</evidence>
<reference evidence="8 9" key="1">
    <citation type="submission" date="2015-01" db="EMBL/GenBank/DDBJ databases">
        <title>The Genome Sequence of Rhinocladiella mackenzie CBS 650.93.</title>
        <authorList>
            <consortium name="The Broad Institute Genomics Platform"/>
            <person name="Cuomo C."/>
            <person name="de Hoog S."/>
            <person name="Gorbushina A."/>
            <person name="Stielow B."/>
            <person name="Teixiera M."/>
            <person name="Abouelleil A."/>
            <person name="Chapman S.B."/>
            <person name="Priest M."/>
            <person name="Young S.K."/>
            <person name="Wortman J."/>
            <person name="Nusbaum C."/>
            <person name="Birren B."/>
        </authorList>
    </citation>
    <scope>NUCLEOTIDE SEQUENCE [LARGE SCALE GENOMIC DNA]</scope>
    <source>
        <strain evidence="8 9">CBS 650.93</strain>
    </source>
</reference>
<keyword evidence="9" id="KW-1185">Reference proteome</keyword>
<evidence type="ECO:0000256" key="5">
    <source>
        <dbReference type="ARBA" id="ARBA00023163"/>
    </source>
</evidence>
<keyword evidence="2" id="KW-0862">Zinc</keyword>
<keyword evidence="3" id="KW-0805">Transcription regulation</keyword>
<evidence type="ECO:0000313" key="8">
    <source>
        <dbReference type="EMBL" id="KIX10250.1"/>
    </source>
</evidence>
<dbReference type="PANTHER" id="PTHR36206:SF12">
    <property type="entry name" value="ASPERCRYPTIN BIOSYNTHESIS CLUSTER-SPECIFIC TRANSCRIPTION REGULATOR ATNN-RELATED"/>
    <property type="match status" value="1"/>
</dbReference>
<evidence type="ECO:0000256" key="6">
    <source>
        <dbReference type="ARBA" id="ARBA00023242"/>
    </source>
</evidence>
<dbReference type="AlphaFoldDB" id="A0A0D2JLB3"/>
<evidence type="ECO:0000256" key="3">
    <source>
        <dbReference type="ARBA" id="ARBA00023015"/>
    </source>
</evidence>
<dbReference type="Gene3D" id="4.10.240.10">
    <property type="entry name" value="Zn(2)-C6 fungal-type DNA-binding domain"/>
    <property type="match status" value="1"/>
</dbReference>
<organism evidence="8 9">
    <name type="scientific">Rhinocladiella mackenziei CBS 650.93</name>
    <dbReference type="NCBI Taxonomy" id="1442369"/>
    <lineage>
        <taxon>Eukaryota</taxon>
        <taxon>Fungi</taxon>
        <taxon>Dikarya</taxon>
        <taxon>Ascomycota</taxon>
        <taxon>Pezizomycotina</taxon>
        <taxon>Eurotiomycetes</taxon>
        <taxon>Chaetothyriomycetidae</taxon>
        <taxon>Chaetothyriales</taxon>
        <taxon>Herpotrichiellaceae</taxon>
        <taxon>Rhinocladiella</taxon>
    </lineage>
</organism>
<dbReference type="Pfam" id="PF00172">
    <property type="entry name" value="Zn_clus"/>
    <property type="match status" value="1"/>
</dbReference>
<dbReference type="OrthoDB" id="2593732at2759"/>
<evidence type="ECO:0000256" key="2">
    <source>
        <dbReference type="ARBA" id="ARBA00022833"/>
    </source>
</evidence>
<keyword evidence="4" id="KW-0238">DNA-binding</keyword>
<name>A0A0D2JLB3_9EURO</name>
<keyword evidence="6" id="KW-0539">Nucleus</keyword>
<protein>
    <recommendedName>
        <fullName evidence="7">Zn(2)-C6 fungal-type domain-containing protein</fullName>
    </recommendedName>
</protein>
<dbReference type="GO" id="GO:0008270">
    <property type="term" value="F:zinc ion binding"/>
    <property type="evidence" value="ECO:0007669"/>
    <property type="project" value="InterPro"/>
</dbReference>
<dbReference type="GeneID" id="25289402"/>
<dbReference type="SUPFAM" id="SSF57701">
    <property type="entry name" value="Zn2/Cys6 DNA-binding domain"/>
    <property type="match status" value="1"/>
</dbReference>
<dbReference type="HOGENOM" id="CLU_011409_6_0_1"/>
<keyword evidence="1" id="KW-0479">Metal-binding</keyword>
<evidence type="ECO:0000259" key="7">
    <source>
        <dbReference type="Pfam" id="PF00172"/>
    </source>
</evidence>
<dbReference type="InterPro" id="IPR036864">
    <property type="entry name" value="Zn2-C6_fun-type_DNA-bd_sf"/>
</dbReference>
<dbReference type="PANTHER" id="PTHR36206">
    <property type="entry name" value="ASPERCRYPTIN BIOSYNTHESIS CLUSTER-SPECIFIC TRANSCRIPTION REGULATOR ATNN-RELATED"/>
    <property type="match status" value="1"/>
</dbReference>
<dbReference type="VEuPathDB" id="FungiDB:Z518_01331"/>
<dbReference type="InterPro" id="IPR052360">
    <property type="entry name" value="Transcr_Regulatory_Proteins"/>
</dbReference>